<evidence type="ECO:0000256" key="2">
    <source>
        <dbReference type="ARBA" id="ARBA00012543"/>
    </source>
</evidence>
<keyword evidence="4 7" id="KW-0812">Transmembrane</keyword>
<keyword evidence="3" id="KW-0808">Transferase</keyword>
<evidence type="ECO:0000256" key="7">
    <source>
        <dbReference type="SAM" id="Phobius"/>
    </source>
</evidence>
<accession>A0AAV2ISJ4</accession>
<reference evidence="8 9" key="1">
    <citation type="submission" date="2024-04" db="EMBL/GenBank/DDBJ databases">
        <authorList>
            <consortium name="Genoscope - CEA"/>
            <person name="William W."/>
        </authorList>
    </citation>
    <scope>NUCLEOTIDE SEQUENCE [LARGE SCALE GENOMIC DNA]</scope>
</reference>
<sequence>MPGENLLFVHMKDMSKIRNRKRWSQVMYMYYLLGYRHIMACKNEVLEKMKTIDALRGGFGLNIQEINYLLGESASAKSQNTFLLALDGDTDFSPGSVKILLDRMRDENVGAACGRIHPIGNGPMIWYQKFEYAIGHWLQKAAEHVFGCVLCSPGCFSLFRAAALMDTNVMKKYTPEPTEPSDHLQFDQGEDRWLCILLLQQGYRIEYAADAWTFAPEGFFEFFNQRCRWMPSTIANILDLLGSTSMTTKKNPNMSILYILFQWLLMLMTMLGPGTILMMIAGAVKLVFKMTLIESYLFATIPAMAFTVSCFWLTTRLQLIFAAILSIIYTFIMMVVFVGTIQTAAKGEHIPS</sequence>
<keyword evidence="9" id="KW-1185">Reference proteome</keyword>
<dbReference type="SUPFAM" id="SSF53448">
    <property type="entry name" value="Nucleotide-diphospho-sugar transferases"/>
    <property type="match status" value="1"/>
</dbReference>
<keyword evidence="3" id="KW-0328">Glycosyltransferase</keyword>
<dbReference type="PANTHER" id="PTHR22914">
    <property type="entry name" value="CHITIN SYNTHASE"/>
    <property type="match status" value="1"/>
</dbReference>
<dbReference type="EC" id="2.4.1.16" evidence="2"/>
<dbReference type="GO" id="GO:0016020">
    <property type="term" value="C:membrane"/>
    <property type="evidence" value="ECO:0007669"/>
    <property type="project" value="UniProtKB-SubCell"/>
</dbReference>
<dbReference type="Gene3D" id="3.90.550.10">
    <property type="entry name" value="Spore Coat Polysaccharide Biosynthesis Protein SpsA, Chain A"/>
    <property type="match status" value="1"/>
</dbReference>
<dbReference type="GO" id="GO:0071944">
    <property type="term" value="C:cell periphery"/>
    <property type="evidence" value="ECO:0007669"/>
    <property type="project" value="TreeGrafter"/>
</dbReference>
<feature type="transmembrane region" description="Helical" evidence="7">
    <location>
        <begin position="256"/>
        <end position="284"/>
    </location>
</feature>
<evidence type="ECO:0000313" key="8">
    <source>
        <dbReference type="EMBL" id="CAL1548760.1"/>
    </source>
</evidence>
<evidence type="ECO:0000256" key="6">
    <source>
        <dbReference type="ARBA" id="ARBA00023136"/>
    </source>
</evidence>
<proteinExistence type="predicted"/>
<gene>
    <name evidence="8" type="ORF">GSLYS_00022077001</name>
</gene>
<dbReference type="EMBL" id="CAXITT010001659">
    <property type="protein sequence ID" value="CAL1548760.1"/>
    <property type="molecule type" value="Genomic_DNA"/>
</dbReference>
<dbReference type="AlphaFoldDB" id="A0AAV2ISJ4"/>
<feature type="transmembrane region" description="Helical" evidence="7">
    <location>
        <begin position="320"/>
        <end position="341"/>
    </location>
</feature>
<evidence type="ECO:0000256" key="4">
    <source>
        <dbReference type="ARBA" id="ARBA00022692"/>
    </source>
</evidence>
<organism evidence="8 9">
    <name type="scientific">Lymnaea stagnalis</name>
    <name type="common">Great pond snail</name>
    <name type="synonym">Helix stagnalis</name>
    <dbReference type="NCBI Taxonomy" id="6523"/>
    <lineage>
        <taxon>Eukaryota</taxon>
        <taxon>Metazoa</taxon>
        <taxon>Spiralia</taxon>
        <taxon>Lophotrochozoa</taxon>
        <taxon>Mollusca</taxon>
        <taxon>Gastropoda</taxon>
        <taxon>Heterobranchia</taxon>
        <taxon>Euthyneura</taxon>
        <taxon>Panpulmonata</taxon>
        <taxon>Hygrophila</taxon>
        <taxon>Lymnaeoidea</taxon>
        <taxon>Lymnaeidae</taxon>
        <taxon>Lymnaea</taxon>
    </lineage>
</organism>
<dbReference type="InterPro" id="IPR004835">
    <property type="entry name" value="Chitin_synth"/>
</dbReference>
<protein>
    <recommendedName>
        <fullName evidence="2">chitin synthase</fullName>
        <ecNumber evidence="2">2.4.1.16</ecNumber>
    </recommendedName>
</protein>
<dbReference type="InterPro" id="IPR029044">
    <property type="entry name" value="Nucleotide-diphossugar_trans"/>
</dbReference>
<dbReference type="GO" id="GO:0006031">
    <property type="term" value="P:chitin biosynthetic process"/>
    <property type="evidence" value="ECO:0007669"/>
    <property type="project" value="TreeGrafter"/>
</dbReference>
<evidence type="ECO:0000256" key="1">
    <source>
        <dbReference type="ARBA" id="ARBA00004141"/>
    </source>
</evidence>
<comment type="subcellular location">
    <subcellularLocation>
        <location evidence="1">Membrane</location>
        <topology evidence="1">Multi-pass membrane protein</topology>
    </subcellularLocation>
</comment>
<keyword evidence="6 7" id="KW-0472">Membrane</keyword>
<feature type="transmembrane region" description="Helical" evidence="7">
    <location>
        <begin position="296"/>
        <end position="314"/>
    </location>
</feature>
<evidence type="ECO:0000256" key="3">
    <source>
        <dbReference type="ARBA" id="ARBA00022676"/>
    </source>
</evidence>
<evidence type="ECO:0000256" key="5">
    <source>
        <dbReference type="ARBA" id="ARBA00022989"/>
    </source>
</evidence>
<keyword evidence="5 7" id="KW-1133">Transmembrane helix</keyword>
<evidence type="ECO:0000313" key="9">
    <source>
        <dbReference type="Proteomes" id="UP001497497"/>
    </source>
</evidence>
<dbReference type="PANTHER" id="PTHR22914:SF42">
    <property type="entry name" value="CHITIN SYNTHASE"/>
    <property type="match status" value="1"/>
</dbReference>
<dbReference type="Pfam" id="PF03142">
    <property type="entry name" value="Chitin_synth_2"/>
    <property type="match status" value="1"/>
</dbReference>
<dbReference type="Proteomes" id="UP001497497">
    <property type="component" value="Unassembled WGS sequence"/>
</dbReference>
<dbReference type="GO" id="GO:0004100">
    <property type="term" value="F:chitin synthase activity"/>
    <property type="evidence" value="ECO:0007669"/>
    <property type="project" value="UniProtKB-EC"/>
</dbReference>
<comment type="caution">
    <text evidence="8">The sequence shown here is derived from an EMBL/GenBank/DDBJ whole genome shotgun (WGS) entry which is preliminary data.</text>
</comment>
<name>A0AAV2ISJ4_LYMST</name>